<protein>
    <submittedName>
        <fullName evidence="1">Uncharacterized protein, UPF0303 family</fullName>
    </submittedName>
</protein>
<dbReference type="PANTHER" id="PTHR28255:SF1">
    <property type="entry name" value="UPF0303 PROTEIN YBR137W"/>
    <property type="match status" value="1"/>
</dbReference>
<sequence>MEYLEILEILKQQEEVLKFKHFTNADAWELGSIIVEEARKNNFPAAISIKLNNGYTVFQYGFDGTGLDHKNWMERKENTVKVKAMSSMRAYATLKVQNITLADWFLDPMEYSICGGAFPINVEGMGIIGTIIVSGISVAMDHDLIIEGLCQYLKVDYLKRIKEDF</sequence>
<dbReference type="STRING" id="1121316.SAMN02745207_02117"/>
<proteinExistence type="predicted"/>
<dbReference type="Pfam" id="PF03928">
    <property type="entry name" value="HbpS-like"/>
    <property type="match status" value="1"/>
</dbReference>
<dbReference type="InterPro" id="IPR010371">
    <property type="entry name" value="YBR137W-like"/>
</dbReference>
<dbReference type="EMBL" id="FQXM01000010">
    <property type="protein sequence ID" value="SHH70784.1"/>
    <property type="molecule type" value="Genomic_DNA"/>
</dbReference>
<dbReference type="OrthoDB" id="9815315at2"/>
<accession>A0A1M5V6S2</accession>
<name>A0A1M5V6S2_9CLOT</name>
<evidence type="ECO:0000313" key="1">
    <source>
        <dbReference type="EMBL" id="SHH70784.1"/>
    </source>
</evidence>
<dbReference type="PIRSF" id="PIRSF008757">
    <property type="entry name" value="UCP008757"/>
    <property type="match status" value="1"/>
</dbReference>
<dbReference type="Gene3D" id="3.30.450.150">
    <property type="entry name" value="Haem-degrading domain"/>
    <property type="match status" value="1"/>
</dbReference>
<dbReference type="AlphaFoldDB" id="A0A1M5V6S2"/>
<evidence type="ECO:0000313" key="2">
    <source>
        <dbReference type="Proteomes" id="UP000184447"/>
    </source>
</evidence>
<dbReference type="RefSeq" id="WP_073338400.1">
    <property type="nucleotide sequence ID" value="NZ_FQXM01000010.1"/>
</dbReference>
<dbReference type="PANTHER" id="PTHR28255">
    <property type="match status" value="1"/>
</dbReference>
<dbReference type="InterPro" id="IPR005624">
    <property type="entry name" value="PduO/GlcC-like"/>
</dbReference>
<keyword evidence="2" id="KW-1185">Reference proteome</keyword>
<organism evidence="1 2">
    <name type="scientific">Clostridium grantii DSM 8605</name>
    <dbReference type="NCBI Taxonomy" id="1121316"/>
    <lineage>
        <taxon>Bacteria</taxon>
        <taxon>Bacillati</taxon>
        <taxon>Bacillota</taxon>
        <taxon>Clostridia</taxon>
        <taxon>Eubacteriales</taxon>
        <taxon>Clostridiaceae</taxon>
        <taxon>Clostridium</taxon>
    </lineage>
</organism>
<dbReference type="SUPFAM" id="SSF143744">
    <property type="entry name" value="GlcG-like"/>
    <property type="match status" value="1"/>
</dbReference>
<reference evidence="1 2" key="1">
    <citation type="submission" date="2016-11" db="EMBL/GenBank/DDBJ databases">
        <authorList>
            <person name="Jaros S."/>
            <person name="Januszkiewicz K."/>
            <person name="Wedrychowicz H."/>
        </authorList>
    </citation>
    <scope>NUCLEOTIDE SEQUENCE [LARGE SCALE GENOMIC DNA]</scope>
    <source>
        <strain evidence="1 2">DSM 8605</strain>
    </source>
</reference>
<dbReference type="InterPro" id="IPR038084">
    <property type="entry name" value="PduO/GlcC-like_sf"/>
</dbReference>
<dbReference type="Proteomes" id="UP000184447">
    <property type="component" value="Unassembled WGS sequence"/>
</dbReference>
<gene>
    <name evidence="1" type="ORF">SAMN02745207_02117</name>
</gene>